<protein>
    <recommendedName>
        <fullName evidence="1">ABM domain-containing protein</fullName>
    </recommendedName>
</protein>
<sequence length="99" mass="10748">MKFGMQAILTAVPNEGNALAKIMLEAASIVAPVKGCERYIVQQSLTDDTKILITEVWASQEDHQASLSNEQVQALIARAKPIIATMEYHPAQFLGGYGC</sequence>
<evidence type="ECO:0000313" key="2">
    <source>
        <dbReference type="EMBL" id="BCD99891.1"/>
    </source>
</evidence>
<organism evidence="2 3">
    <name type="scientific">Marinagarivorans cellulosilyticus</name>
    <dbReference type="NCBI Taxonomy" id="2721545"/>
    <lineage>
        <taxon>Bacteria</taxon>
        <taxon>Pseudomonadati</taxon>
        <taxon>Pseudomonadota</taxon>
        <taxon>Gammaproteobacteria</taxon>
        <taxon>Cellvibrionales</taxon>
        <taxon>Cellvibrionaceae</taxon>
        <taxon>Marinagarivorans</taxon>
    </lineage>
</organism>
<gene>
    <name evidence="2" type="ORF">MARGE09_P4093</name>
</gene>
<dbReference type="AlphaFoldDB" id="A0AAN1WLK6"/>
<dbReference type="KEGG" id="marq:MARGE09_P4093"/>
<evidence type="ECO:0000259" key="1">
    <source>
        <dbReference type="PROSITE" id="PS51725"/>
    </source>
</evidence>
<dbReference type="Pfam" id="PF03992">
    <property type="entry name" value="ABM"/>
    <property type="match status" value="1"/>
</dbReference>
<reference evidence="2 3" key="1">
    <citation type="journal article" date="2022" name="IScience">
        <title>An ultrasensitive nanofiber-based assay for enzymatic hydrolysis and deep-sea microbial degradation of cellulose.</title>
        <authorList>
            <person name="Tsudome M."/>
            <person name="Tachioka M."/>
            <person name="Miyazaki M."/>
            <person name="Uchimura K."/>
            <person name="Tsuda M."/>
            <person name="Takaki Y."/>
            <person name="Deguchi S."/>
        </authorList>
    </citation>
    <scope>NUCLEOTIDE SEQUENCE [LARGE SCALE GENOMIC DNA]</scope>
    <source>
        <strain evidence="2 3">GE09</strain>
    </source>
</reference>
<evidence type="ECO:0000313" key="3">
    <source>
        <dbReference type="Proteomes" id="UP001320119"/>
    </source>
</evidence>
<keyword evidence="3" id="KW-1185">Reference proteome</keyword>
<dbReference type="Gene3D" id="3.30.70.100">
    <property type="match status" value="1"/>
</dbReference>
<dbReference type="SUPFAM" id="SSF54909">
    <property type="entry name" value="Dimeric alpha+beta barrel"/>
    <property type="match status" value="1"/>
</dbReference>
<dbReference type="EMBL" id="AP023086">
    <property type="protein sequence ID" value="BCD99891.1"/>
    <property type="molecule type" value="Genomic_DNA"/>
</dbReference>
<feature type="domain" description="ABM" evidence="1">
    <location>
        <begin position="3"/>
        <end position="93"/>
    </location>
</feature>
<dbReference type="RefSeq" id="WP_236985191.1">
    <property type="nucleotide sequence ID" value="NZ_AP023086.1"/>
</dbReference>
<dbReference type="PROSITE" id="PS51725">
    <property type="entry name" value="ABM"/>
    <property type="match status" value="1"/>
</dbReference>
<dbReference type="InterPro" id="IPR007138">
    <property type="entry name" value="ABM_dom"/>
</dbReference>
<accession>A0AAN1WLK6</accession>
<name>A0AAN1WLK6_9GAMM</name>
<proteinExistence type="predicted"/>
<dbReference type="Proteomes" id="UP001320119">
    <property type="component" value="Chromosome"/>
</dbReference>
<dbReference type="InterPro" id="IPR011008">
    <property type="entry name" value="Dimeric_a/b-barrel"/>
</dbReference>